<keyword evidence="1" id="KW-1133">Transmembrane helix</keyword>
<dbReference type="AlphaFoldDB" id="L0KBY1"/>
<keyword evidence="3" id="KW-1185">Reference proteome</keyword>
<dbReference type="EMBL" id="CP003359">
    <property type="protein sequence ID" value="AGB41869.1"/>
    <property type="molecule type" value="Genomic_DNA"/>
</dbReference>
<evidence type="ECO:0000313" key="2">
    <source>
        <dbReference type="EMBL" id="AGB41869.1"/>
    </source>
</evidence>
<keyword evidence="1" id="KW-0812">Transmembrane</keyword>
<dbReference type="KEGG" id="hhl:Halha_1970"/>
<evidence type="ECO:0008006" key="4">
    <source>
        <dbReference type="Google" id="ProtNLM"/>
    </source>
</evidence>
<accession>L0KBY1</accession>
<dbReference type="STRING" id="748449.Halha_1970"/>
<reference evidence="3" key="1">
    <citation type="submission" date="2012-02" db="EMBL/GenBank/DDBJ databases">
        <title>The complete genome of Halobacteroides halobius DSM 5150.</title>
        <authorList>
            <person name="Lucas S."/>
            <person name="Copeland A."/>
            <person name="Lapidus A."/>
            <person name="Glavina del Rio T."/>
            <person name="Dalin E."/>
            <person name="Tice H."/>
            <person name="Bruce D."/>
            <person name="Goodwin L."/>
            <person name="Pitluck S."/>
            <person name="Peters L."/>
            <person name="Mikhailova N."/>
            <person name="Gu W."/>
            <person name="Kyrpides N."/>
            <person name="Mavromatis K."/>
            <person name="Ivanova N."/>
            <person name="Brettin T."/>
            <person name="Detter J.C."/>
            <person name="Han C."/>
            <person name="Larimer F."/>
            <person name="Land M."/>
            <person name="Hauser L."/>
            <person name="Markowitz V."/>
            <person name="Cheng J.-F."/>
            <person name="Hugenholtz P."/>
            <person name="Woyke T."/>
            <person name="Wu D."/>
            <person name="Tindall B."/>
            <person name="Pomrenke H."/>
            <person name="Brambilla E."/>
            <person name="Klenk H.-P."/>
            <person name="Eisen J.A."/>
        </authorList>
    </citation>
    <scope>NUCLEOTIDE SEQUENCE [LARGE SCALE GENOMIC DNA]</scope>
    <source>
        <strain evidence="3">ATCC 35273 / DSM 5150 / MD-1</strain>
    </source>
</reference>
<organism evidence="2 3">
    <name type="scientific">Halobacteroides halobius (strain ATCC 35273 / DSM 5150 / MD-1)</name>
    <dbReference type="NCBI Taxonomy" id="748449"/>
    <lineage>
        <taxon>Bacteria</taxon>
        <taxon>Bacillati</taxon>
        <taxon>Bacillota</taxon>
        <taxon>Clostridia</taxon>
        <taxon>Halanaerobiales</taxon>
        <taxon>Halobacteroidaceae</taxon>
        <taxon>Halobacteroides</taxon>
    </lineage>
</organism>
<keyword evidence="1" id="KW-0472">Membrane</keyword>
<feature type="transmembrane region" description="Helical" evidence="1">
    <location>
        <begin position="12"/>
        <end position="41"/>
    </location>
</feature>
<dbReference type="RefSeq" id="WP_015327585.1">
    <property type="nucleotide sequence ID" value="NC_019978.1"/>
</dbReference>
<proteinExistence type="predicted"/>
<sequence>MEKLEEQELMNIDGGVAITTGGLIAGGLFVTGVGIGVAWALSD</sequence>
<evidence type="ECO:0000313" key="3">
    <source>
        <dbReference type="Proteomes" id="UP000010880"/>
    </source>
</evidence>
<protein>
    <recommendedName>
        <fullName evidence="4">Class IIb bacteriocin, lactobin A/cerein 7B family</fullName>
    </recommendedName>
</protein>
<name>L0KBY1_HALHC</name>
<dbReference type="Proteomes" id="UP000010880">
    <property type="component" value="Chromosome"/>
</dbReference>
<evidence type="ECO:0000256" key="1">
    <source>
        <dbReference type="SAM" id="Phobius"/>
    </source>
</evidence>
<gene>
    <name evidence="2" type="ordered locus">Halha_1970</name>
</gene>
<dbReference type="HOGENOM" id="CLU_3234350_0_0_9"/>